<organism evidence="2 3">
    <name type="scientific">Polyplosphaeria fusca</name>
    <dbReference type="NCBI Taxonomy" id="682080"/>
    <lineage>
        <taxon>Eukaryota</taxon>
        <taxon>Fungi</taxon>
        <taxon>Dikarya</taxon>
        <taxon>Ascomycota</taxon>
        <taxon>Pezizomycotina</taxon>
        <taxon>Dothideomycetes</taxon>
        <taxon>Pleosporomycetidae</taxon>
        <taxon>Pleosporales</taxon>
        <taxon>Tetraplosphaeriaceae</taxon>
        <taxon>Polyplosphaeria</taxon>
    </lineage>
</organism>
<comment type="caution">
    <text evidence="2">The sequence shown here is derived from an EMBL/GenBank/DDBJ whole genome shotgun (WGS) entry which is preliminary data.</text>
</comment>
<dbReference type="AlphaFoldDB" id="A0A9P4QUY9"/>
<reference evidence="2" key="1">
    <citation type="journal article" date="2020" name="Stud. Mycol.">
        <title>101 Dothideomycetes genomes: a test case for predicting lifestyles and emergence of pathogens.</title>
        <authorList>
            <person name="Haridas S."/>
            <person name="Albert R."/>
            <person name="Binder M."/>
            <person name="Bloem J."/>
            <person name="Labutti K."/>
            <person name="Salamov A."/>
            <person name="Andreopoulos B."/>
            <person name="Baker S."/>
            <person name="Barry K."/>
            <person name="Bills G."/>
            <person name="Bluhm B."/>
            <person name="Cannon C."/>
            <person name="Castanera R."/>
            <person name="Culley D."/>
            <person name="Daum C."/>
            <person name="Ezra D."/>
            <person name="Gonzalez J."/>
            <person name="Henrissat B."/>
            <person name="Kuo A."/>
            <person name="Liang C."/>
            <person name="Lipzen A."/>
            <person name="Lutzoni F."/>
            <person name="Magnuson J."/>
            <person name="Mondo S."/>
            <person name="Nolan M."/>
            <person name="Ohm R."/>
            <person name="Pangilinan J."/>
            <person name="Park H.-J."/>
            <person name="Ramirez L."/>
            <person name="Alfaro M."/>
            <person name="Sun H."/>
            <person name="Tritt A."/>
            <person name="Yoshinaga Y."/>
            <person name="Zwiers L.-H."/>
            <person name="Turgeon B."/>
            <person name="Goodwin S."/>
            <person name="Spatafora J."/>
            <person name="Crous P."/>
            <person name="Grigoriev I."/>
        </authorList>
    </citation>
    <scope>NUCLEOTIDE SEQUENCE</scope>
    <source>
        <strain evidence="2">CBS 125425</strain>
    </source>
</reference>
<evidence type="ECO:0000256" key="1">
    <source>
        <dbReference type="SAM" id="MobiDB-lite"/>
    </source>
</evidence>
<protein>
    <submittedName>
        <fullName evidence="2">Uncharacterized protein</fullName>
    </submittedName>
</protein>
<gene>
    <name evidence="2" type="ORF">EJ04DRAFT_579180</name>
</gene>
<sequence length="255" mass="27763">MDEKEGTANMQQVVELPSTMVEPPIPIFTHLTLGHLLAEAKNRPRALQVMLDSAKDMGIDLGATPSKPSRKPTHDVSDGEKAPKVADAMHAFSSDSPPQHTPDTPRPTPPHRSSRIFSETDALPPAVRAHMQHCPKFHGTISALSHRNYHASPPPAPSTPPLEIKNPRSRRPGPAQEIAECVAGGYDVAKDAIDEHLETINLTLDVLGREDLSDLTRSRGVAALKSYLLGLRMDLRGEMEGVGEMERRARAIGED</sequence>
<evidence type="ECO:0000313" key="3">
    <source>
        <dbReference type="Proteomes" id="UP000799444"/>
    </source>
</evidence>
<feature type="compositionally biased region" description="Basic and acidic residues" evidence="1">
    <location>
        <begin position="72"/>
        <end position="84"/>
    </location>
</feature>
<evidence type="ECO:0000313" key="2">
    <source>
        <dbReference type="EMBL" id="KAF2731376.1"/>
    </source>
</evidence>
<dbReference type="Proteomes" id="UP000799444">
    <property type="component" value="Unassembled WGS sequence"/>
</dbReference>
<accession>A0A9P4QUY9</accession>
<name>A0A9P4QUY9_9PLEO</name>
<keyword evidence="3" id="KW-1185">Reference proteome</keyword>
<feature type="region of interest" description="Disordered" evidence="1">
    <location>
        <begin position="146"/>
        <end position="173"/>
    </location>
</feature>
<dbReference type="EMBL" id="ML996197">
    <property type="protein sequence ID" value="KAF2731376.1"/>
    <property type="molecule type" value="Genomic_DNA"/>
</dbReference>
<feature type="region of interest" description="Disordered" evidence="1">
    <location>
        <begin position="60"/>
        <end position="116"/>
    </location>
</feature>
<proteinExistence type="predicted"/>